<sequence>MKATYFIARRLRLNSDNTQRLSTSVIIAISGIALSVMVMLLSIAIVSGFKKQIKDKVAGFESQVSILASHAYSDSVSEPATDFLTLDAELKSIIDDSELFKSYSLSIKQPAILKTENDFEGIVLYGIESDSPTAKFVRANLTGNNGIEYLFDGNKIVISSQMANSLKLNCGDKVYAYFFIDGTVRARRFEVSDIYNTNFSDYDKVYAFVPLHVLQRLHSISAGQASQIDLECFNADKIDDSALGLQQRMMLSAYTGKLSGTYRITTVNDNAMMYLNWLELLDTNVVVILILMSLVAGFTLISSLFIIILERVSTIGLLKAMGASDKQVRHIFTAIGWRLVLRGMIIGNAVALLIVMVQYVWHIIPLDPSAYYLSYVPVRLNLFAAIILNVGVFVVSWSMLLIPVRIISKISPAKSLRYE</sequence>
<proteinExistence type="predicted"/>
<name>A0AC61S8E3_9BACT</name>
<evidence type="ECO:0000313" key="2">
    <source>
        <dbReference type="Proteomes" id="UP000305401"/>
    </source>
</evidence>
<accession>A0AC61S8E3</accession>
<evidence type="ECO:0000313" key="1">
    <source>
        <dbReference type="EMBL" id="THG55150.1"/>
    </source>
</evidence>
<comment type="caution">
    <text evidence="1">The sequence shown here is derived from an EMBL/GenBank/DDBJ whole genome shotgun (WGS) entry which is preliminary data.</text>
</comment>
<gene>
    <name evidence="1" type="ORF">E5990_00895</name>
</gene>
<dbReference type="EMBL" id="SSTG01000004">
    <property type="protein sequence ID" value="THG55150.1"/>
    <property type="molecule type" value="Genomic_DNA"/>
</dbReference>
<dbReference type="Proteomes" id="UP000305401">
    <property type="component" value="Unassembled WGS sequence"/>
</dbReference>
<keyword evidence="2" id="KW-1185">Reference proteome</keyword>
<reference evidence="1" key="1">
    <citation type="submission" date="2019-04" db="EMBL/GenBank/DDBJ databases">
        <title>Microbes associate with the intestines of laboratory mice.</title>
        <authorList>
            <person name="Navarre W."/>
            <person name="Wong E."/>
            <person name="Huang K.C."/>
            <person name="Tropini C."/>
            <person name="Ng K."/>
            <person name="Yu B."/>
        </authorList>
    </citation>
    <scope>NUCLEOTIDE SEQUENCE</scope>
    <source>
        <strain evidence="1">NM86_A22</strain>
    </source>
</reference>
<protein>
    <submittedName>
        <fullName evidence="1">ABC transporter permease</fullName>
    </submittedName>
</protein>
<organism evidence="1 2">
    <name type="scientific">Muribaculum caecicola</name>
    <dbReference type="NCBI Taxonomy" id="3038144"/>
    <lineage>
        <taxon>Bacteria</taxon>
        <taxon>Pseudomonadati</taxon>
        <taxon>Bacteroidota</taxon>
        <taxon>Bacteroidia</taxon>
        <taxon>Bacteroidales</taxon>
        <taxon>Muribaculaceae</taxon>
        <taxon>Muribaculum</taxon>
    </lineage>
</organism>